<dbReference type="RefSeq" id="WP_231953998.1">
    <property type="nucleotide sequence ID" value="NZ_BOMJ01000004.1"/>
</dbReference>
<reference evidence="2 3" key="1">
    <citation type="submission" date="2016-10" db="EMBL/GenBank/DDBJ databases">
        <authorList>
            <person name="de Groot N.N."/>
        </authorList>
    </citation>
    <scope>NUCLEOTIDE SEQUENCE [LARGE SCALE GENOMIC DNA]</scope>
    <source>
        <strain evidence="2 3">DSM 43941</strain>
    </source>
</reference>
<feature type="transmembrane region" description="Helical" evidence="1">
    <location>
        <begin position="6"/>
        <end position="27"/>
    </location>
</feature>
<keyword evidence="1" id="KW-0812">Transmembrane</keyword>
<name>A0A1H1QJM7_9ACTN</name>
<protein>
    <submittedName>
        <fullName evidence="2">Uncharacterized protein</fullName>
    </submittedName>
</protein>
<keyword evidence="1" id="KW-1133">Transmembrane helix</keyword>
<evidence type="ECO:0000313" key="2">
    <source>
        <dbReference type="EMBL" id="SDS23537.1"/>
    </source>
</evidence>
<keyword evidence="3" id="KW-1185">Reference proteome</keyword>
<dbReference type="Proteomes" id="UP000198688">
    <property type="component" value="Chromosome I"/>
</dbReference>
<organism evidence="2 3">
    <name type="scientific">Actinoplanes derwentensis</name>
    <dbReference type="NCBI Taxonomy" id="113562"/>
    <lineage>
        <taxon>Bacteria</taxon>
        <taxon>Bacillati</taxon>
        <taxon>Actinomycetota</taxon>
        <taxon>Actinomycetes</taxon>
        <taxon>Micromonosporales</taxon>
        <taxon>Micromonosporaceae</taxon>
        <taxon>Actinoplanes</taxon>
    </lineage>
</organism>
<accession>A0A1H1QJM7</accession>
<sequence>MTLLDASRLVLVLIAAGLVMAGVRYLTRWCSTAAERRRQRRTPEPMPHGLPIEQLAVDLRRLLRLHGELAASAHNGLRTHRVWAIETAIGMCAIEAAIALEVPHPQPDRAPTLTRAELSILLSALAAAGLVLPSRVGGFTLDGRA</sequence>
<proteinExistence type="predicted"/>
<evidence type="ECO:0000313" key="3">
    <source>
        <dbReference type="Proteomes" id="UP000198688"/>
    </source>
</evidence>
<evidence type="ECO:0000256" key="1">
    <source>
        <dbReference type="SAM" id="Phobius"/>
    </source>
</evidence>
<dbReference type="AlphaFoldDB" id="A0A1H1QJM7"/>
<dbReference type="EMBL" id="LT629758">
    <property type="protein sequence ID" value="SDS23537.1"/>
    <property type="molecule type" value="Genomic_DNA"/>
</dbReference>
<gene>
    <name evidence="2" type="ORF">SAMN04489716_0322</name>
</gene>
<keyword evidence="1" id="KW-0472">Membrane</keyword>
<dbReference type="STRING" id="113562.SAMN04489716_0322"/>